<evidence type="ECO:0000256" key="4">
    <source>
        <dbReference type="ARBA" id="ARBA00023242"/>
    </source>
</evidence>
<feature type="compositionally biased region" description="Low complexity" evidence="5">
    <location>
        <begin position="179"/>
        <end position="189"/>
    </location>
</feature>
<evidence type="ECO:0000313" key="9">
    <source>
        <dbReference type="Proteomes" id="UP001231189"/>
    </source>
</evidence>
<dbReference type="SUPFAM" id="SSF56399">
    <property type="entry name" value="ADP-ribosylation"/>
    <property type="match status" value="1"/>
</dbReference>
<evidence type="ECO:0000256" key="2">
    <source>
        <dbReference type="ARBA" id="ARBA00022473"/>
    </source>
</evidence>
<dbReference type="PROSITE" id="PS51059">
    <property type="entry name" value="PARP_CATALYTIC"/>
    <property type="match status" value="1"/>
</dbReference>
<reference evidence="8" key="1">
    <citation type="submission" date="2023-07" db="EMBL/GenBank/DDBJ databases">
        <title>A chromosome-level genome assembly of Lolium multiflorum.</title>
        <authorList>
            <person name="Chen Y."/>
            <person name="Copetti D."/>
            <person name="Kolliker R."/>
            <person name="Studer B."/>
        </authorList>
    </citation>
    <scope>NUCLEOTIDE SEQUENCE</scope>
    <source>
        <strain evidence="8">02402/16</strain>
        <tissue evidence="8">Leaf</tissue>
    </source>
</reference>
<keyword evidence="3" id="KW-0346">Stress response</keyword>
<accession>A0AAD8RYL4</accession>
<dbReference type="Pfam" id="PF12174">
    <property type="entry name" value="RST"/>
    <property type="match status" value="1"/>
</dbReference>
<evidence type="ECO:0000256" key="3">
    <source>
        <dbReference type="ARBA" id="ARBA00023016"/>
    </source>
</evidence>
<evidence type="ECO:0000259" key="6">
    <source>
        <dbReference type="PROSITE" id="PS51059"/>
    </source>
</evidence>
<feature type="domain" description="RST" evidence="7">
    <location>
        <begin position="470"/>
        <end position="541"/>
    </location>
</feature>
<protein>
    <submittedName>
        <fullName evidence="8">Uncharacterized protein</fullName>
    </submittedName>
</protein>
<dbReference type="PROSITE" id="PS51879">
    <property type="entry name" value="RST"/>
    <property type="match status" value="1"/>
</dbReference>
<dbReference type="InterPro" id="IPR012317">
    <property type="entry name" value="Poly(ADP-ribose)pol_cat_dom"/>
</dbReference>
<evidence type="ECO:0000256" key="1">
    <source>
        <dbReference type="ARBA" id="ARBA00004123"/>
    </source>
</evidence>
<dbReference type="Proteomes" id="UP001231189">
    <property type="component" value="Unassembled WGS sequence"/>
</dbReference>
<comment type="subcellular location">
    <subcellularLocation>
        <location evidence="1">Nucleus</location>
    </subcellularLocation>
</comment>
<dbReference type="GO" id="GO:0003950">
    <property type="term" value="F:NAD+ poly-ADP-ribosyltransferase activity"/>
    <property type="evidence" value="ECO:0007669"/>
    <property type="project" value="InterPro"/>
</dbReference>
<evidence type="ECO:0000259" key="7">
    <source>
        <dbReference type="PROSITE" id="PS51879"/>
    </source>
</evidence>
<dbReference type="GO" id="GO:0005634">
    <property type="term" value="C:nucleus"/>
    <property type="evidence" value="ECO:0007669"/>
    <property type="project" value="UniProtKB-SubCell"/>
</dbReference>
<dbReference type="Gene3D" id="3.90.228.10">
    <property type="match status" value="1"/>
</dbReference>
<dbReference type="PANTHER" id="PTHR32263">
    <property type="entry name" value="INACTIVE POLY [ADP-RIBOSE] POLYMERASE SRO4-RELATED"/>
    <property type="match status" value="1"/>
</dbReference>
<dbReference type="AlphaFoldDB" id="A0AAD8RYL4"/>
<dbReference type="InterPro" id="IPR022003">
    <property type="entry name" value="RST"/>
</dbReference>
<gene>
    <name evidence="8" type="ORF">QYE76_059695</name>
</gene>
<proteinExistence type="predicted"/>
<evidence type="ECO:0000256" key="5">
    <source>
        <dbReference type="SAM" id="MobiDB-lite"/>
    </source>
</evidence>
<dbReference type="PANTHER" id="PTHR32263:SF5">
    <property type="entry name" value="INACTIVE POLY [ADP-RIBOSE] POLYMERASE SRO1-RELATED"/>
    <property type="match status" value="1"/>
</dbReference>
<sequence length="596" mass="66973">MERKNVMALDEHIMEATDRKRKHDSVAKSTDTDAAAEVSRHVQTQNLVMPACKKSKMTSCAGHILEWYNKFKTSGLPMRVLYYQQGKWRDFPEHVVNLVQRDFQLKRPITNAVFQNQQVLLDFMHMVCLDSATATTKPIAWIDDHGGRFFPDLCARLITSKPVEHDRSDPSGKSEADEISTAASESSSSDHVAEVPSHVKKVNNILVEQKVQNEAASGARNAATGLHNSGQRIDSAVRRLLLEGLGHPFSEKDIVGIYRTPLVDQQGQARFNLFQKELELTKIQRGNANVRYAWLPCSKDAMEDMMMHGTLKITKPLLGPVYGIGTLLAPANCANTCASYSDVDENGIIRMMLCRVIMGNVEVVLPGSKQFQPTAGIFDSGVDDLQKPKHYVIWDANVHQHIYAEYAVIIKSPSMTNEYLVRENTASNISEIGNSRSPDSVTKDDSCFQTVASSADEQHLPKFGRAPSPRAPSSPWMPFSMLFAALSTKVPRSDMDLLHQYYEEFKRRKISRTDLVKRLRQIVGDKLLVSTVMRLQHKVLNSLSHPQEQPKCYHEEYLVGEGTPPVLEDPQKQELVDITPQEVEFESEATCLNKVR</sequence>
<dbReference type="EMBL" id="JAUUTY010000004">
    <property type="protein sequence ID" value="KAK1641890.1"/>
    <property type="molecule type" value="Genomic_DNA"/>
</dbReference>
<feature type="domain" description="PARP catalytic" evidence="6">
    <location>
        <begin position="193"/>
        <end position="431"/>
    </location>
</feature>
<evidence type="ECO:0000313" key="8">
    <source>
        <dbReference type="EMBL" id="KAK1641890.1"/>
    </source>
</evidence>
<dbReference type="Pfam" id="PF23467">
    <property type="entry name" value="WWE_5"/>
    <property type="match status" value="1"/>
</dbReference>
<keyword evidence="2" id="KW-0217">Developmental protein</keyword>
<feature type="region of interest" description="Disordered" evidence="5">
    <location>
        <begin position="161"/>
        <end position="195"/>
    </location>
</feature>
<feature type="compositionally biased region" description="Basic and acidic residues" evidence="5">
    <location>
        <begin position="162"/>
        <end position="176"/>
    </location>
</feature>
<keyword evidence="9" id="KW-1185">Reference proteome</keyword>
<keyword evidence="4" id="KW-0539">Nucleus</keyword>
<comment type="caution">
    <text evidence="8">The sequence shown here is derived from an EMBL/GenBank/DDBJ whole genome shotgun (WGS) entry which is preliminary data.</text>
</comment>
<dbReference type="InterPro" id="IPR057823">
    <property type="entry name" value="WWE_RCD1"/>
</dbReference>
<organism evidence="8 9">
    <name type="scientific">Lolium multiflorum</name>
    <name type="common">Italian ryegrass</name>
    <name type="synonym">Lolium perenne subsp. multiflorum</name>
    <dbReference type="NCBI Taxonomy" id="4521"/>
    <lineage>
        <taxon>Eukaryota</taxon>
        <taxon>Viridiplantae</taxon>
        <taxon>Streptophyta</taxon>
        <taxon>Embryophyta</taxon>
        <taxon>Tracheophyta</taxon>
        <taxon>Spermatophyta</taxon>
        <taxon>Magnoliopsida</taxon>
        <taxon>Liliopsida</taxon>
        <taxon>Poales</taxon>
        <taxon>Poaceae</taxon>
        <taxon>BOP clade</taxon>
        <taxon>Pooideae</taxon>
        <taxon>Poodae</taxon>
        <taxon>Poeae</taxon>
        <taxon>Poeae Chloroplast Group 2 (Poeae type)</taxon>
        <taxon>Loliodinae</taxon>
        <taxon>Loliinae</taxon>
        <taxon>Lolium</taxon>
    </lineage>
</organism>
<dbReference type="InterPro" id="IPR044964">
    <property type="entry name" value="RCD1/SRO1-5"/>
</dbReference>
<name>A0AAD8RYL4_LOLMU</name>